<dbReference type="EMBL" id="JAQIZT010000008">
    <property type="protein sequence ID" value="KAJ6989316.1"/>
    <property type="molecule type" value="Genomic_DNA"/>
</dbReference>
<accession>A0AAD6QFB5</accession>
<sequence>MPEYFDFGTHEMSVLVELDLLADLKSSIVINLLNRAILNQLVIYETLPRFCKLCKVLGHNMGTCTSHPELVVKALGKKSHPPITINRGRSVFNLLGFVTEPSLGKNKGQIGESAHNYNPMTTEAMVASEGICTSDYNPPIINNGKESVGAVLYRKDPNVVLVGTTTIRGLNSPLK</sequence>
<name>A0AAD6QFB5_9ROSI</name>
<keyword evidence="2" id="KW-1185">Reference proteome</keyword>
<evidence type="ECO:0008006" key="3">
    <source>
        <dbReference type="Google" id="ProtNLM"/>
    </source>
</evidence>
<gene>
    <name evidence="1" type="ORF">NC653_022026</name>
</gene>
<evidence type="ECO:0000313" key="2">
    <source>
        <dbReference type="Proteomes" id="UP001164929"/>
    </source>
</evidence>
<dbReference type="AlphaFoldDB" id="A0AAD6QFB5"/>
<protein>
    <recommendedName>
        <fullName evidence="3">DUF4283 domain-containing protein</fullName>
    </recommendedName>
</protein>
<proteinExistence type="predicted"/>
<evidence type="ECO:0000313" key="1">
    <source>
        <dbReference type="EMBL" id="KAJ6989316.1"/>
    </source>
</evidence>
<organism evidence="1 2">
    <name type="scientific">Populus alba x Populus x berolinensis</name>
    <dbReference type="NCBI Taxonomy" id="444605"/>
    <lineage>
        <taxon>Eukaryota</taxon>
        <taxon>Viridiplantae</taxon>
        <taxon>Streptophyta</taxon>
        <taxon>Embryophyta</taxon>
        <taxon>Tracheophyta</taxon>
        <taxon>Spermatophyta</taxon>
        <taxon>Magnoliopsida</taxon>
        <taxon>eudicotyledons</taxon>
        <taxon>Gunneridae</taxon>
        <taxon>Pentapetalae</taxon>
        <taxon>rosids</taxon>
        <taxon>fabids</taxon>
        <taxon>Malpighiales</taxon>
        <taxon>Salicaceae</taxon>
        <taxon>Saliceae</taxon>
        <taxon>Populus</taxon>
    </lineage>
</organism>
<dbReference type="Proteomes" id="UP001164929">
    <property type="component" value="Chromosome 8"/>
</dbReference>
<comment type="caution">
    <text evidence="1">The sequence shown here is derived from an EMBL/GenBank/DDBJ whole genome shotgun (WGS) entry which is preliminary data.</text>
</comment>
<reference evidence="1" key="1">
    <citation type="journal article" date="2023" name="Mol. Ecol. Resour.">
        <title>Chromosome-level genome assembly of a triploid poplar Populus alba 'Berolinensis'.</title>
        <authorList>
            <person name="Chen S."/>
            <person name="Yu Y."/>
            <person name="Wang X."/>
            <person name="Wang S."/>
            <person name="Zhang T."/>
            <person name="Zhou Y."/>
            <person name="He R."/>
            <person name="Meng N."/>
            <person name="Wang Y."/>
            <person name="Liu W."/>
            <person name="Liu Z."/>
            <person name="Liu J."/>
            <person name="Guo Q."/>
            <person name="Huang H."/>
            <person name="Sederoff R.R."/>
            <person name="Wang G."/>
            <person name="Qu G."/>
            <person name="Chen S."/>
        </authorList>
    </citation>
    <scope>NUCLEOTIDE SEQUENCE</scope>
    <source>
        <strain evidence="1">SC-2020</strain>
    </source>
</reference>